<proteinExistence type="predicted"/>
<organism evidence="1 2">
    <name type="scientific">Sinomicrobium pectinilyticum</name>
    <dbReference type="NCBI Taxonomy" id="1084421"/>
    <lineage>
        <taxon>Bacteria</taxon>
        <taxon>Pseudomonadati</taxon>
        <taxon>Bacteroidota</taxon>
        <taxon>Flavobacteriia</taxon>
        <taxon>Flavobacteriales</taxon>
        <taxon>Flavobacteriaceae</taxon>
        <taxon>Sinomicrobium</taxon>
    </lineage>
</organism>
<evidence type="ECO:0000313" key="1">
    <source>
        <dbReference type="EMBL" id="RNL95188.1"/>
    </source>
</evidence>
<accession>A0A3N0F4V2</accession>
<comment type="caution">
    <text evidence="1">The sequence shown here is derived from an EMBL/GenBank/DDBJ whole genome shotgun (WGS) entry which is preliminary data.</text>
</comment>
<evidence type="ECO:0000313" key="2">
    <source>
        <dbReference type="Proteomes" id="UP000267469"/>
    </source>
</evidence>
<dbReference type="EMBL" id="RJTM01000002">
    <property type="protein sequence ID" value="RNL95188.1"/>
    <property type="molecule type" value="Genomic_DNA"/>
</dbReference>
<name>A0A3N0F4V2_SINP1</name>
<gene>
    <name evidence="1" type="ORF">ED312_00890</name>
</gene>
<keyword evidence="2" id="KW-1185">Reference proteome</keyword>
<dbReference type="Proteomes" id="UP000267469">
    <property type="component" value="Unassembled WGS sequence"/>
</dbReference>
<reference evidence="1 2" key="1">
    <citation type="submission" date="2018-10" db="EMBL/GenBank/DDBJ databases">
        <title>Sinomicrobium pectinilyticum sp. nov., a pectinase-producing bacterium isolated from alkaline and saline soil, and emended description of the genus Sinomicrobium.</title>
        <authorList>
            <person name="Cheng B."/>
            <person name="Li C."/>
            <person name="Lai Q."/>
            <person name="Du M."/>
            <person name="Shao Z."/>
            <person name="Xu P."/>
            <person name="Yang C."/>
        </authorList>
    </citation>
    <scope>NUCLEOTIDE SEQUENCE [LARGE SCALE GENOMIC DNA]</scope>
    <source>
        <strain evidence="1 2">5DNS001</strain>
    </source>
</reference>
<protein>
    <submittedName>
        <fullName evidence="1">Uncharacterized protein</fullName>
    </submittedName>
</protein>
<sequence>MFILFIGYKVLQIVFFWEYLGQKNSLARLHSDHMQKPLLWRRRVIEKAHDRKWMGVELYLSNRGTGIPYSDKRAHARVVSNLTYPLAVNEKCQFSVRDSKQLLPIFSI</sequence>
<dbReference type="AlphaFoldDB" id="A0A3N0F4V2"/>